<sequence length="79" mass="8914">MQVNSEPVGEPELPLSSDENHMDDPNWLTDNEKQAIIKFHYEHPLEGYRRLTWIMLDANVVACSPETVCNATKSLATTA</sequence>
<organism evidence="2 3">
    <name type="scientific">Planctomyces bekefii</name>
    <dbReference type="NCBI Taxonomy" id="1653850"/>
    <lineage>
        <taxon>Bacteria</taxon>
        <taxon>Pseudomonadati</taxon>
        <taxon>Planctomycetota</taxon>
        <taxon>Planctomycetia</taxon>
        <taxon>Planctomycetales</taxon>
        <taxon>Planctomycetaceae</taxon>
        <taxon>Planctomyces</taxon>
    </lineage>
</organism>
<evidence type="ECO:0000313" key="3">
    <source>
        <dbReference type="Proteomes" id="UP000321083"/>
    </source>
</evidence>
<evidence type="ECO:0000256" key="1">
    <source>
        <dbReference type="SAM" id="MobiDB-lite"/>
    </source>
</evidence>
<reference evidence="2 3" key="1">
    <citation type="submission" date="2019-08" db="EMBL/GenBank/DDBJ databases">
        <title>100 year-old enigma solved: identification of Planctomyces bekefii, the type genus and species of the phylum Planctomycetes.</title>
        <authorList>
            <person name="Svetlana D.N."/>
            <person name="Overmann J."/>
        </authorList>
    </citation>
    <scope>NUCLEOTIDE SEQUENCE [LARGE SCALE GENOMIC DNA]</scope>
    <source>
        <strain evidence="2">Phe10_nw2017</strain>
    </source>
</reference>
<protein>
    <submittedName>
        <fullName evidence="2">Uncharacterized protein</fullName>
    </submittedName>
</protein>
<evidence type="ECO:0000313" key="2">
    <source>
        <dbReference type="EMBL" id="TWW08424.1"/>
    </source>
</evidence>
<accession>A0A5C6M5G4</accession>
<feature type="region of interest" description="Disordered" evidence="1">
    <location>
        <begin position="1"/>
        <end position="27"/>
    </location>
</feature>
<dbReference type="AlphaFoldDB" id="A0A5C6M5G4"/>
<keyword evidence="3" id="KW-1185">Reference proteome</keyword>
<feature type="compositionally biased region" description="Basic and acidic residues" evidence="1">
    <location>
        <begin position="18"/>
        <end position="27"/>
    </location>
</feature>
<comment type="caution">
    <text evidence="2">The sequence shown here is derived from an EMBL/GenBank/DDBJ whole genome shotgun (WGS) entry which is preliminary data.</text>
</comment>
<gene>
    <name evidence="2" type="ORF">E3A20_24480</name>
</gene>
<reference evidence="2 3" key="2">
    <citation type="submission" date="2019-08" db="EMBL/GenBank/DDBJ databases">
        <authorList>
            <person name="Henke P."/>
        </authorList>
    </citation>
    <scope>NUCLEOTIDE SEQUENCE [LARGE SCALE GENOMIC DNA]</scope>
    <source>
        <strain evidence="2">Phe10_nw2017</strain>
    </source>
</reference>
<dbReference type="Proteomes" id="UP000321083">
    <property type="component" value="Unassembled WGS sequence"/>
</dbReference>
<dbReference type="EMBL" id="SRHE01000676">
    <property type="protein sequence ID" value="TWW08424.1"/>
    <property type="molecule type" value="Genomic_DNA"/>
</dbReference>
<proteinExistence type="predicted"/>
<name>A0A5C6M5G4_9PLAN</name>